<name>A0ABY6HPW6_9ARCH</name>
<protein>
    <submittedName>
        <fullName evidence="1">Uncharacterized protein</fullName>
    </submittedName>
</protein>
<proteinExistence type="predicted"/>
<keyword evidence="2" id="KW-1185">Reference proteome</keyword>
<evidence type="ECO:0000313" key="2">
    <source>
        <dbReference type="Proteomes" id="UP001208689"/>
    </source>
</evidence>
<evidence type="ECO:0000313" key="1">
    <source>
        <dbReference type="EMBL" id="UYP44614.1"/>
    </source>
</evidence>
<dbReference type="EMBL" id="CP104013">
    <property type="protein sequence ID" value="UYP44614.1"/>
    <property type="molecule type" value="Genomic_DNA"/>
</dbReference>
<reference evidence="1" key="1">
    <citation type="submission" date="2022-09" db="EMBL/GenBank/DDBJ databases">
        <title>Actin cytoskeleton and complex cell architecture in an #Asgard archaeon.</title>
        <authorList>
            <person name="Ponce Toledo R.I."/>
            <person name="Schleper C."/>
            <person name="Rodrigues Oliveira T."/>
            <person name="Wollweber F."/>
            <person name="Xu J."/>
            <person name="Rittmann S."/>
            <person name="Klingl A."/>
            <person name="Pilhofer M."/>
        </authorList>
    </citation>
    <scope>NUCLEOTIDE SEQUENCE</scope>
    <source>
        <strain evidence="1">B-35</strain>
    </source>
</reference>
<dbReference type="Proteomes" id="UP001208689">
    <property type="component" value="Chromosome"/>
</dbReference>
<organism evidence="1 2">
    <name type="scientific">Candidatus Lokiarchaeum ossiferum</name>
    <dbReference type="NCBI Taxonomy" id="2951803"/>
    <lineage>
        <taxon>Archaea</taxon>
        <taxon>Promethearchaeati</taxon>
        <taxon>Promethearchaeota</taxon>
        <taxon>Promethearchaeia</taxon>
        <taxon>Promethearchaeales</taxon>
        <taxon>Promethearchaeaceae</taxon>
        <taxon>Candidatus Lokiarchaeum</taxon>
    </lineage>
</organism>
<accession>A0ABY6HPW6</accession>
<gene>
    <name evidence="1" type="ORF">NEF87_000899</name>
</gene>
<sequence length="53" mass="5694">MKMLGCSDGILASNKTISFCICTGIFSTSVHALLTTALLTGKVITFYLHHGEF</sequence>